<protein>
    <submittedName>
        <fullName evidence="2">Uncharacterized protein</fullName>
    </submittedName>
</protein>
<comment type="caution">
    <text evidence="2">The sequence shown here is derived from an EMBL/GenBank/DDBJ whole genome shotgun (WGS) entry which is preliminary data.</text>
</comment>
<reference evidence="2" key="1">
    <citation type="journal article" date="2014" name="Int. J. Syst. Evol. Microbiol.">
        <title>Complete genome sequence of Corynebacterium casei LMG S-19264T (=DSM 44701T), isolated from a smear-ripened cheese.</title>
        <authorList>
            <consortium name="US DOE Joint Genome Institute (JGI-PGF)"/>
            <person name="Walter F."/>
            <person name="Albersmeier A."/>
            <person name="Kalinowski J."/>
            <person name="Ruckert C."/>
        </authorList>
    </citation>
    <scope>NUCLEOTIDE SEQUENCE</scope>
    <source>
        <strain evidence="2">CGMCC 1.16548</strain>
    </source>
</reference>
<evidence type="ECO:0000313" key="2">
    <source>
        <dbReference type="EMBL" id="GHF23530.1"/>
    </source>
</evidence>
<keyword evidence="3" id="KW-1185">Reference proteome</keyword>
<dbReference type="EMBL" id="BNAI01000007">
    <property type="protein sequence ID" value="GHF23530.1"/>
    <property type="molecule type" value="Genomic_DNA"/>
</dbReference>
<reference evidence="2" key="2">
    <citation type="submission" date="2020-09" db="EMBL/GenBank/DDBJ databases">
        <authorList>
            <person name="Sun Q."/>
            <person name="Zhou Y."/>
        </authorList>
    </citation>
    <scope>NUCLEOTIDE SEQUENCE</scope>
    <source>
        <strain evidence="2">CGMCC 1.16548</strain>
    </source>
</reference>
<evidence type="ECO:0000313" key="3">
    <source>
        <dbReference type="Proteomes" id="UP000617531"/>
    </source>
</evidence>
<dbReference type="Proteomes" id="UP000617531">
    <property type="component" value="Unassembled WGS sequence"/>
</dbReference>
<accession>A0A8J3M3N5</accession>
<sequence length="70" mass="7566">MAGNILGRLGGGPLDGQIIPLQVDDLAHVDEELVLPWDTGHLVYRRAGAPENTGEHDGPTTVPYQFDTQM</sequence>
<dbReference type="RefSeq" id="WP_191283951.1">
    <property type="nucleotide sequence ID" value="NZ_BNAI01000007.1"/>
</dbReference>
<proteinExistence type="predicted"/>
<name>A0A8J3M3N5_9MICO</name>
<organism evidence="2 3">
    <name type="scientific">Pseudolysinimonas yzui</name>
    <dbReference type="NCBI Taxonomy" id="2708254"/>
    <lineage>
        <taxon>Bacteria</taxon>
        <taxon>Bacillati</taxon>
        <taxon>Actinomycetota</taxon>
        <taxon>Actinomycetes</taxon>
        <taxon>Micrococcales</taxon>
        <taxon>Microbacteriaceae</taxon>
        <taxon>Pseudolysinimonas</taxon>
    </lineage>
</organism>
<gene>
    <name evidence="2" type="ORF">GCM10011600_25820</name>
</gene>
<feature type="region of interest" description="Disordered" evidence="1">
    <location>
        <begin position="48"/>
        <end position="70"/>
    </location>
</feature>
<dbReference type="AlphaFoldDB" id="A0A8J3M3N5"/>
<evidence type="ECO:0000256" key="1">
    <source>
        <dbReference type="SAM" id="MobiDB-lite"/>
    </source>
</evidence>